<dbReference type="InterPro" id="IPR014729">
    <property type="entry name" value="Rossmann-like_a/b/a_fold"/>
</dbReference>
<protein>
    <recommendedName>
        <fullName evidence="2">leucine--tRNA ligase</fullName>
        <ecNumber evidence="2">6.1.1.4</ecNumber>
    </recommendedName>
    <alternativeName>
        <fullName evidence="9">Leucyl-tRNA synthetase</fullName>
    </alternativeName>
</protein>
<keyword evidence="4 10" id="KW-0436">Ligase</keyword>
<keyword evidence="7 10" id="KW-0648">Protein biosynthesis</keyword>
<evidence type="ECO:0000256" key="4">
    <source>
        <dbReference type="ARBA" id="ARBA00022598"/>
    </source>
</evidence>
<evidence type="ECO:0000256" key="7">
    <source>
        <dbReference type="ARBA" id="ARBA00022917"/>
    </source>
</evidence>
<dbReference type="CDD" id="cd00812">
    <property type="entry name" value="LeuRS_core"/>
    <property type="match status" value="1"/>
</dbReference>
<dbReference type="GO" id="GO:0005524">
    <property type="term" value="F:ATP binding"/>
    <property type="evidence" value="ECO:0007669"/>
    <property type="project" value="UniProtKB-KW"/>
</dbReference>
<dbReference type="InterPro" id="IPR002302">
    <property type="entry name" value="Leu-tRNA-ligase"/>
</dbReference>
<dbReference type="KEGG" id="mbq:K668_02015"/>
<evidence type="ECO:0000313" key="12">
    <source>
        <dbReference type="EMBL" id="AIA33981.1"/>
    </source>
</evidence>
<dbReference type="EC" id="6.1.1.4" evidence="2"/>
<feature type="domain" description="Aminoacyl-tRNA synthetase class Ia" evidence="11">
    <location>
        <begin position="377"/>
        <end position="581"/>
    </location>
</feature>
<keyword evidence="5 10" id="KW-0547">Nucleotide-binding</keyword>
<dbReference type="InterPro" id="IPR002300">
    <property type="entry name" value="aa-tRNA-synth_Ia"/>
</dbReference>
<organism evidence="12 13">
    <name type="scientific">Mycoplasmopsis bovis CQ-W70</name>
    <dbReference type="NCBI Taxonomy" id="1316930"/>
    <lineage>
        <taxon>Bacteria</taxon>
        <taxon>Bacillati</taxon>
        <taxon>Mycoplasmatota</taxon>
        <taxon>Mycoplasmoidales</taxon>
        <taxon>Metamycoplasmataceae</taxon>
        <taxon>Mycoplasmopsis</taxon>
    </lineage>
</organism>
<dbReference type="Gene3D" id="1.10.730.10">
    <property type="entry name" value="Isoleucyl-tRNA Synthetase, Domain 1"/>
    <property type="match status" value="2"/>
</dbReference>
<dbReference type="Gene3D" id="3.40.50.620">
    <property type="entry name" value="HUPs"/>
    <property type="match status" value="2"/>
</dbReference>
<dbReference type="GO" id="GO:0005829">
    <property type="term" value="C:cytosol"/>
    <property type="evidence" value="ECO:0007669"/>
    <property type="project" value="TreeGrafter"/>
</dbReference>
<proteinExistence type="inferred from homology"/>
<dbReference type="Proteomes" id="UP000027182">
    <property type="component" value="Chromosome"/>
</dbReference>
<comment type="similarity">
    <text evidence="1 10">Belongs to the class-I aminoacyl-tRNA synthetase family.</text>
</comment>
<reference evidence="12 13" key="1">
    <citation type="submission" date="2013-04" db="EMBL/GenBank/DDBJ databases">
        <authorList>
            <person name="Lin L."/>
            <person name="Zeng Z."/>
            <person name="Xie J."/>
            <person name="Luo L."/>
            <person name="Yang Z."/>
            <person name="Liang W."/>
            <person name="Lin H."/>
            <person name="Dong C."/>
            <person name="Sun Y."/>
        </authorList>
    </citation>
    <scope>NUCLEOTIDE SEQUENCE [LARGE SCALE GENOMIC DNA]</scope>
    <source>
        <strain evidence="12 13">CQ-W70</strain>
    </source>
</reference>
<feature type="domain" description="Aminoacyl-tRNA synthetase class Ia" evidence="11">
    <location>
        <begin position="12"/>
        <end position="224"/>
    </location>
</feature>
<gene>
    <name evidence="12" type="primary">leuS</name>
    <name evidence="12" type="ORF">K668_02015</name>
</gene>
<evidence type="ECO:0000313" key="13">
    <source>
        <dbReference type="Proteomes" id="UP000027182"/>
    </source>
</evidence>
<keyword evidence="3" id="KW-0963">Cytoplasm</keyword>
<dbReference type="AlphaFoldDB" id="A0A059Y8H6"/>
<dbReference type="GO" id="GO:0006429">
    <property type="term" value="P:leucyl-tRNA aminoacylation"/>
    <property type="evidence" value="ECO:0007669"/>
    <property type="project" value="InterPro"/>
</dbReference>
<evidence type="ECO:0000256" key="5">
    <source>
        <dbReference type="ARBA" id="ARBA00022741"/>
    </source>
</evidence>
<accession>A0A059Y8H6</accession>
<evidence type="ECO:0000256" key="8">
    <source>
        <dbReference type="ARBA" id="ARBA00023146"/>
    </source>
</evidence>
<evidence type="ECO:0000256" key="2">
    <source>
        <dbReference type="ARBA" id="ARBA00013164"/>
    </source>
</evidence>
<name>A0A059Y8H6_MYCBV</name>
<evidence type="ECO:0000256" key="6">
    <source>
        <dbReference type="ARBA" id="ARBA00022840"/>
    </source>
</evidence>
<dbReference type="GO" id="GO:0004823">
    <property type="term" value="F:leucine-tRNA ligase activity"/>
    <property type="evidence" value="ECO:0007669"/>
    <property type="project" value="UniProtKB-EC"/>
</dbReference>
<dbReference type="SUPFAM" id="SSF52374">
    <property type="entry name" value="Nucleotidylyl transferase"/>
    <property type="match status" value="1"/>
</dbReference>
<dbReference type="HOGENOM" id="CLU_004427_0_0_14"/>
<evidence type="ECO:0000256" key="1">
    <source>
        <dbReference type="ARBA" id="ARBA00005594"/>
    </source>
</evidence>
<evidence type="ECO:0000256" key="9">
    <source>
        <dbReference type="ARBA" id="ARBA00030520"/>
    </source>
</evidence>
<evidence type="ECO:0000256" key="3">
    <source>
        <dbReference type="ARBA" id="ARBA00022490"/>
    </source>
</evidence>
<dbReference type="SUPFAM" id="SSF47323">
    <property type="entry name" value="Anticodon-binding domain of a subclass of class I aminoacyl-tRNA synthetases"/>
    <property type="match status" value="1"/>
</dbReference>
<dbReference type="InterPro" id="IPR009080">
    <property type="entry name" value="tRNAsynth_Ia_anticodon-bd"/>
</dbReference>
<dbReference type="Gene3D" id="3.10.20.590">
    <property type="match status" value="1"/>
</dbReference>
<dbReference type="InterPro" id="IPR001412">
    <property type="entry name" value="aa-tRNA-synth_I_CS"/>
</dbReference>
<dbReference type="RefSeq" id="WP_013954804.1">
    <property type="nucleotide sequence ID" value="NZ_CP005933.1"/>
</dbReference>
<evidence type="ECO:0000259" key="11">
    <source>
        <dbReference type="Pfam" id="PF00133"/>
    </source>
</evidence>
<keyword evidence="6 10" id="KW-0067">ATP-binding</keyword>
<dbReference type="Pfam" id="PF00133">
    <property type="entry name" value="tRNA-synt_1"/>
    <property type="match status" value="2"/>
</dbReference>
<keyword evidence="8 10" id="KW-0030">Aminoacyl-tRNA synthetase</keyword>
<evidence type="ECO:0000256" key="10">
    <source>
        <dbReference type="RuleBase" id="RU363035"/>
    </source>
</evidence>
<dbReference type="PRINTS" id="PR00985">
    <property type="entry name" value="TRNASYNTHLEU"/>
</dbReference>
<sequence>MKNYDHLTIEQKWQNYWDNSSYFEPKDDHKLAKKYILSMFPYPSGNIHMGHVRNYAIGDALARFYRRKGFNVLHPFGWDAFGLPAENAAIKHNIHPKTWTYQNISSMNENIKKLGISFAWNYECITSDEIYTRWEQEIFIKMWNKGLVYRKKALLNWCNKDKTVLANEQVINGRCWRCDEPIELKETEQYYLKIRDYAKELQESLELLKGNWPDKVLSMQNNWIDYKTGFLATFNDSAKSLKSNVEVFISDKKDLDIVNFICVSANHDLVDELIKNNYLDSKQIDQINKIKNLAQAKDFSLKAALKLPLSVVLKGNSEKLIDVYVSDFASLGTKNNALIINVNKLSSYEKFAIANNISIENYHSNFDLSSLESSQSINMQDWGISRQRYWGAPIPMIHCSICGIVPEKFENLPVKLPENVDFTKSGNPITSNLEWINTKCPKCNSAAMRETDTFDTFFESSWYFLRYTCPPKLRNDMALDRDSVEYWNSVDTYIGGIEHAILHLLYARFFTKVMADLNYVSFREPFNILLTQGMVLKDGAKMSKSKGNTVSPTDLLEKYGADTVRLFILFAAPPAKELEWSDDSVEGCNRFINRLYNLYSKVQNVNDLNILKSINHNSLTDFEKNARMKLYLSLKKQESIYLDNRNEYAFNTLIASVMETLNAYEKIDNNLLLLEFFYVALNILEPFMPHLVWELSNNLFKLKNLTDFYVDSKALETDQITYAVTINGKIRAQISVLVDNNNKDYVLSLAKNEAAKWIEGKTIVKEIFVPNKIVNIVIK</sequence>
<dbReference type="EMBL" id="CP005933">
    <property type="protein sequence ID" value="AIA33981.1"/>
    <property type="molecule type" value="Genomic_DNA"/>
</dbReference>
<dbReference type="PATRIC" id="fig|1316930.3.peg.414"/>
<dbReference type="PANTHER" id="PTHR43740">
    <property type="entry name" value="LEUCYL-TRNA SYNTHETASE"/>
    <property type="match status" value="1"/>
</dbReference>
<dbReference type="FunFam" id="1.10.730.10:FF:000002">
    <property type="entry name" value="Leucine--tRNA ligase"/>
    <property type="match status" value="1"/>
</dbReference>
<dbReference type="PANTHER" id="PTHR43740:SF2">
    <property type="entry name" value="LEUCINE--TRNA LIGASE, MITOCHONDRIAL"/>
    <property type="match status" value="1"/>
</dbReference>
<dbReference type="PROSITE" id="PS00178">
    <property type="entry name" value="AA_TRNA_LIGASE_I"/>
    <property type="match status" value="1"/>
</dbReference>